<protein>
    <submittedName>
        <fullName evidence="1">Uncharacterized protein</fullName>
    </submittedName>
</protein>
<name>A0A432V704_9HYPH</name>
<dbReference type="Proteomes" id="UP000281647">
    <property type="component" value="Unassembled WGS sequence"/>
</dbReference>
<gene>
    <name evidence="1" type="ORF">EET67_09985</name>
</gene>
<dbReference type="OrthoDB" id="9996138at2"/>
<comment type="caution">
    <text evidence="1">The sequence shown here is derived from an EMBL/GenBank/DDBJ whole genome shotgun (WGS) entry which is preliminary data.</text>
</comment>
<sequence length="59" mass="6701">MQRSLILTVLTIAIAGCQTVPQTVPQASSYRWNCNDKPFEAGLCDQPTNWRLSDFMVQR</sequence>
<dbReference type="PROSITE" id="PS51257">
    <property type="entry name" value="PROKAR_LIPOPROTEIN"/>
    <property type="match status" value="1"/>
</dbReference>
<reference evidence="1 2" key="1">
    <citation type="submission" date="2018-11" db="EMBL/GenBank/DDBJ databases">
        <title>Pseudaminobacter arsenicus sp. nov., an arsenic-resistant bacterium isolated from arsenic-rich aquifers.</title>
        <authorList>
            <person name="Mu Y."/>
        </authorList>
    </citation>
    <scope>NUCLEOTIDE SEQUENCE [LARGE SCALE GENOMIC DNA]</scope>
    <source>
        <strain evidence="1 2">CB3</strain>
    </source>
</reference>
<evidence type="ECO:0000313" key="2">
    <source>
        <dbReference type="Proteomes" id="UP000281647"/>
    </source>
</evidence>
<proteinExistence type="predicted"/>
<dbReference type="RefSeq" id="WP_128626806.1">
    <property type="nucleotide sequence ID" value="NZ_RKST01000008.1"/>
</dbReference>
<dbReference type="AlphaFoldDB" id="A0A432V704"/>
<evidence type="ECO:0000313" key="1">
    <source>
        <dbReference type="EMBL" id="RUM97935.1"/>
    </source>
</evidence>
<organism evidence="1 2">
    <name type="scientific">Borborobacter arsenicus</name>
    <dbReference type="NCBI Taxonomy" id="1851146"/>
    <lineage>
        <taxon>Bacteria</taxon>
        <taxon>Pseudomonadati</taxon>
        <taxon>Pseudomonadota</taxon>
        <taxon>Alphaproteobacteria</taxon>
        <taxon>Hyphomicrobiales</taxon>
        <taxon>Phyllobacteriaceae</taxon>
        <taxon>Borborobacter</taxon>
    </lineage>
</organism>
<accession>A0A432V704</accession>
<keyword evidence="2" id="KW-1185">Reference proteome</keyword>
<dbReference type="EMBL" id="RKST01000008">
    <property type="protein sequence ID" value="RUM97935.1"/>
    <property type="molecule type" value="Genomic_DNA"/>
</dbReference>